<name>A0ACB8B120_9AGAM</name>
<keyword evidence="2" id="KW-1185">Reference proteome</keyword>
<protein>
    <submittedName>
        <fullName evidence="1">Uncharacterized protein</fullName>
    </submittedName>
</protein>
<sequence length="90" mass="9264">MCHALPTLPMAATSSAAPRARSACGTPIQAKLSAHYLRSTATLCPWLSLLAAKMSSVGLMMVLCASGNLGQASAFLAYRFLFTATGGGRS</sequence>
<evidence type="ECO:0000313" key="2">
    <source>
        <dbReference type="Proteomes" id="UP000790709"/>
    </source>
</evidence>
<organism evidence="1 2">
    <name type="scientific">Leucogyrophana mollusca</name>
    <dbReference type="NCBI Taxonomy" id="85980"/>
    <lineage>
        <taxon>Eukaryota</taxon>
        <taxon>Fungi</taxon>
        <taxon>Dikarya</taxon>
        <taxon>Basidiomycota</taxon>
        <taxon>Agaricomycotina</taxon>
        <taxon>Agaricomycetes</taxon>
        <taxon>Agaricomycetidae</taxon>
        <taxon>Boletales</taxon>
        <taxon>Boletales incertae sedis</taxon>
        <taxon>Leucogyrophana</taxon>
    </lineage>
</organism>
<comment type="caution">
    <text evidence="1">The sequence shown here is derived from an EMBL/GenBank/DDBJ whole genome shotgun (WGS) entry which is preliminary data.</text>
</comment>
<evidence type="ECO:0000313" key="1">
    <source>
        <dbReference type="EMBL" id="KAH7918934.1"/>
    </source>
</evidence>
<dbReference type="Proteomes" id="UP000790709">
    <property type="component" value="Unassembled WGS sequence"/>
</dbReference>
<gene>
    <name evidence="1" type="ORF">BV22DRAFT_888184</name>
</gene>
<accession>A0ACB8B120</accession>
<proteinExistence type="predicted"/>
<reference evidence="1" key="1">
    <citation type="journal article" date="2021" name="New Phytol.">
        <title>Evolutionary innovations through gain and loss of genes in the ectomycorrhizal Boletales.</title>
        <authorList>
            <person name="Wu G."/>
            <person name="Miyauchi S."/>
            <person name="Morin E."/>
            <person name="Kuo A."/>
            <person name="Drula E."/>
            <person name="Varga T."/>
            <person name="Kohler A."/>
            <person name="Feng B."/>
            <person name="Cao Y."/>
            <person name="Lipzen A."/>
            <person name="Daum C."/>
            <person name="Hundley H."/>
            <person name="Pangilinan J."/>
            <person name="Johnson J."/>
            <person name="Barry K."/>
            <person name="LaButti K."/>
            <person name="Ng V."/>
            <person name="Ahrendt S."/>
            <person name="Min B."/>
            <person name="Choi I.G."/>
            <person name="Park H."/>
            <person name="Plett J.M."/>
            <person name="Magnuson J."/>
            <person name="Spatafora J.W."/>
            <person name="Nagy L.G."/>
            <person name="Henrissat B."/>
            <person name="Grigoriev I.V."/>
            <person name="Yang Z.L."/>
            <person name="Xu J."/>
            <person name="Martin F.M."/>
        </authorList>
    </citation>
    <scope>NUCLEOTIDE SEQUENCE</scope>
    <source>
        <strain evidence="1">KUC20120723A-06</strain>
    </source>
</reference>
<dbReference type="EMBL" id="MU266715">
    <property type="protein sequence ID" value="KAH7918934.1"/>
    <property type="molecule type" value="Genomic_DNA"/>
</dbReference>